<protein>
    <submittedName>
        <fullName evidence="2">Uncharacterized protein</fullName>
    </submittedName>
</protein>
<feature type="compositionally biased region" description="Polar residues" evidence="1">
    <location>
        <begin position="30"/>
        <end position="40"/>
    </location>
</feature>
<gene>
    <name evidence="2" type="ORF">NDU88_003028</name>
</gene>
<comment type="caution">
    <text evidence="2">The sequence shown here is derived from an EMBL/GenBank/DDBJ whole genome shotgun (WGS) entry which is preliminary data.</text>
</comment>
<accession>A0AAV7LQX4</accession>
<dbReference type="Proteomes" id="UP001066276">
    <property type="component" value="Chromosome 11"/>
</dbReference>
<feature type="compositionally biased region" description="Polar residues" evidence="1">
    <location>
        <begin position="10"/>
        <end position="19"/>
    </location>
</feature>
<sequence length="77" mass="7945">MEVLRAGRRQTYTNITGADTASGARGQPGAGTNQSSSEAVTWNARGGNAEAGGEKTLVSEGDWESGEEEEENGDVGE</sequence>
<feature type="compositionally biased region" description="Acidic residues" evidence="1">
    <location>
        <begin position="61"/>
        <end position="77"/>
    </location>
</feature>
<dbReference type="EMBL" id="JANPWB010000015">
    <property type="protein sequence ID" value="KAJ1089885.1"/>
    <property type="molecule type" value="Genomic_DNA"/>
</dbReference>
<feature type="region of interest" description="Disordered" evidence="1">
    <location>
        <begin position="1"/>
        <end position="77"/>
    </location>
</feature>
<dbReference type="AlphaFoldDB" id="A0AAV7LQX4"/>
<evidence type="ECO:0000313" key="2">
    <source>
        <dbReference type="EMBL" id="KAJ1089885.1"/>
    </source>
</evidence>
<reference evidence="2" key="1">
    <citation type="journal article" date="2022" name="bioRxiv">
        <title>Sequencing and chromosome-scale assembly of the giantPleurodeles waltlgenome.</title>
        <authorList>
            <person name="Brown T."/>
            <person name="Elewa A."/>
            <person name="Iarovenko S."/>
            <person name="Subramanian E."/>
            <person name="Araus A.J."/>
            <person name="Petzold A."/>
            <person name="Susuki M."/>
            <person name="Suzuki K.-i.T."/>
            <person name="Hayashi T."/>
            <person name="Toyoda A."/>
            <person name="Oliveira C."/>
            <person name="Osipova E."/>
            <person name="Leigh N.D."/>
            <person name="Simon A."/>
            <person name="Yun M.H."/>
        </authorList>
    </citation>
    <scope>NUCLEOTIDE SEQUENCE</scope>
    <source>
        <strain evidence="2">20211129_DDA</strain>
        <tissue evidence="2">Liver</tissue>
    </source>
</reference>
<evidence type="ECO:0000256" key="1">
    <source>
        <dbReference type="SAM" id="MobiDB-lite"/>
    </source>
</evidence>
<evidence type="ECO:0000313" key="3">
    <source>
        <dbReference type="Proteomes" id="UP001066276"/>
    </source>
</evidence>
<name>A0AAV7LQX4_PLEWA</name>
<keyword evidence="3" id="KW-1185">Reference proteome</keyword>
<proteinExistence type="predicted"/>
<organism evidence="2 3">
    <name type="scientific">Pleurodeles waltl</name>
    <name type="common">Iberian ribbed newt</name>
    <dbReference type="NCBI Taxonomy" id="8319"/>
    <lineage>
        <taxon>Eukaryota</taxon>
        <taxon>Metazoa</taxon>
        <taxon>Chordata</taxon>
        <taxon>Craniata</taxon>
        <taxon>Vertebrata</taxon>
        <taxon>Euteleostomi</taxon>
        <taxon>Amphibia</taxon>
        <taxon>Batrachia</taxon>
        <taxon>Caudata</taxon>
        <taxon>Salamandroidea</taxon>
        <taxon>Salamandridae</taxon>
        <taxon>Pleurodelinae</taxon>
        <taxon>Pleurodeles</taxon>
    </lineage>
</organism>